<evidence type="ECO:0000313" key="6">
    <source>
        <dbReference type="EMBL" id="GAA5805392.1"/>
    </source>
</evidence>
<keyword evidence="3" id="KW-0175">Coiled coil</keyword>
<feature type="region of interest" description="Disordered" evidence="4">
    <location>
        <begin position="26"/>
        <end position="53"/>
    </location>
</feature>
<evidence type="ECO:0000256" key="3">
    <source>
        <dbReference type="SAM" id="Coils"/>
    </source>
</evidence>
<evidence type="ECO:0000256" key="2">
    <source>
        <dbReference type="ARBA" id="ARBA00023242"/>
    </source>
</evidence>
<feature type="domain" description="Guanine nucleotide-binding protein-like 3 N-terminal" evidence="5">
    <location>
        <begin position="14"/>
        <end position="88"/>
    </location>
</feature>
<keyword evidence="2" id="KW-0539">Nucleus</keyword>
<feature type="compositionally biased region" description="Basic residues" evidence="4">
    <location>
        <begin position="26"/>
        <end position="38"/>
    </location>
</feature>
<reference evidence="6 7" key="1">
    <citation type="submission" date="2024-04" db="EMBL/GenBank/DDBJ databases">
        <title>genome sequences of Mucor flavus KT1a and Helicostylum pulchrum KT1b strains isolation_sourced from the surface of a dry-aged beef.</title>
        <authorList>
            <person name="Toyotome T."/>
            <person name="Hosono M."/>
            <person name="Torimaru M."/>
            <person name="Fukuda K."/>
            <person name="Mikami N."/>
        </authorList>
    </citation>
    <scope>NUCLEOTIDE SEQUENCE [LARGE SCALE GENOMIC DNA]</scope>
    <source>
        <strain evidence="6 7">KT1b</strain>
    </source>
</reference>
<evidence type="ECO:0000259" key="5">
    <source>
        <dbReference type="Pfam" id="PF08701"/>
    </source>
</evidence>
<protein>
    <recommendedName>
        <fullName evidence="5">Guanine nucleotide-binding protein-like 3 N-terminal domain-containing protein</fullName>
    </recommendedName>
</protein>
<accession>A0ABP9YEK5</accession>
<keyword evidence="7" id="KW-1185">Reference proteome</keyword>
<dbReference type="InterPro" id="IPR014813">
    <property type="entry name" value="Gnl3_N_dom"/>
</dbReference>
<comment type="caution">
    <text evidence="6">The sequence shown here is derived from an EMBL/GenBank/DDBJ whole genome shotgun (WGS) entry which is preliminary data.</text>
</comment>
<organism evidence="6 7">
    <name type="scientific">Helicostylum pulchrum</name>
    <dbReference type="NCBI Taxonomy" id="562976"/>
    <lineage>
        <taxon>Eukaryota</taxon>
        <taxon>Fungi</taxon>
        <taxon>Fungi incertae sedis</taxon>
        <taxon>Mucoromycota</taxon>
        <taxon>Mucoromycotina</taxon>
        <taxon>Mucoromycetes</taxon>
        <taxon>Mucorales</taxon>
        <taxon>Mucorineae</taxon>
        <taxon>Mucoraceae</taxon>
        <taxon>Helicostylum</taxon>
    </lineage>
</organism>
<evidence type="ECO:0000256" key="1">
    <source>
        <dbReference type="ARBA" id="ARBA00004123"/>
    </source>
</evidence>
<feature type="coiled-coil region" evidence="3">
    <location>
        <begin position="57"/>
        <end position="97"/>
    </location>
</feature>
<gene>
    <name evidence="6" type="ORF">HPULCUR_010908</name>
</gene>
<evidence type="ECO:0000313" key="7">
    <source>
        <dbReference type="Proteomes" id="UP001476247"/>
    </source>
</evidence>
<feature type="region of interest" description="Disordered" evidence="4">
    <location>
        <begin position="110"/>
        <end position="142"/>
    </location>
</feature>
<comment type="subcellular location">
    <subcellularLocation>
        <location evidence="1">Nucleus</location>
    </subcellularLocation>
</comment>
<name>A0ABP9YEK5_9FUNG</name>
<proteinExistence type="predicted"/>
<feature type="compositionally biased region" description="Low complexity" evidence="4">
    <location>
        <begin position="128"/>
        <end position="142"/>
    </location>
</feature>
<dbReference type="EMBL" id="BAABUJ010000045">
    <property type="protein sequence ID" value="GAA5805392.1"/>
    <property type="molecule type" value="Genomic_DNA"/>
</dbReference>
<evidence type="ECO:0000256" key="4">
    <source>
        <dbReference type="SAM" id="MobiDB-lite"/>
    </source>
</evidence>
<dbReference type="Pfam" id="PF08701">
    <property type="entry name" value="GN3L_Grn1"/>
    <property type="match status" value="1"/>
</dbReference>
<feature type="compositionally biased region" description="Basic and acidic residues" evidence="4">
    <location>
        <begin position="114"/>
        <end position="127"/>
    </location>
</feature>
<sequence>MVPKKIQSKRVRTAHKHRILKRIVDHHRKERRSAKKNPGKFNKPKKDPGIPNAWPFKEELLNELEALKNQDENEKQRMRLANQVERAKAKKVAKKAEIAANIAASTAAAKVAKHAKEAKVTAKEAKSTAKASKSTSTKSSKK</sequence>
<dbReference type="Proteomes" id="UP001476247">
    <property type="component" value="Unassembled WGS sequence"/>
</dbReference>